<keyword evidence="13" id="KW-0675">Receptor</keyword>
<evidence type="ECO:0000256" key="5">
    <source>
        <dbReference type="ARBA" id="ARBA00022692"/>
    </source>
</evidence>
<dbReference type="Gene3D" id="2.40.170.20">
    <property type="entry name" value="TonB-dependent receptor, beta-barrel domain"/>
    <property type="match status" value="1"/>
</dbReference>
<dbReference type="Proteomes" id="UP000006242">
    <property type="component" value="Unassembled WGS sequence"/>
</dbReference>
<evidence type="ECO:0000256" key="4">
    <source>
        <dbReference type="ARBA" id="ARBA00022496"/>
    </source>
</evidence>
<accession>U2G3G8</accession>
<organism evidence="13 14">
    <name type="scientific">Salinisphaera shabanensis E1L3A</name>
    <dbReference type="NCBI Taxonomy" id="1033802"/>
    <lineage>
        <taxon>Bacteria</taxon>
        <taxon>Pseudomonadati</taxon>
        <taxon>Pseudomonadota</taxon>
        <taxon>Gammaproteobacteria</taxon>
        <taxon>Salinisphaerales</taxon>
        <taxon>Salinisphaeraceae</taxon>
        <taxon>Salinisphaera</taxon>
    </lineage>
</organism>
<feature type="domain" description="TonB-dependent receptor-like beta-barrel" evidence="12">
    <location>
        <begin position="22"/>
        <end position="158"/>
    </location>
</feature>
<dbReference type="InterPro" id="IPR039426">
    <property type="entry name" value="TonB-dep_rcpt-like"/>
</dbReference>
<keyword evidence="5" id="KW-0812">Transmembrane</keyword>
<dbReference type="Pfam" id="PF00593">
    <property type="entry name" value="TonB_dep_Rec_b-barrel"/>
    <property type="match status" value="1"/>
</dbReference>
<comment type="subcellular location">
    <subcellularLocation>
        <location evidence="1">Cell outer membrane</location>
        <topology evidence="1">Multi-pass membrane protein</topology>
    </subcellularLocation>
</comment>
<protein>
    <submittedName>
        <fullName evidence="13">TonB dependent outer membrane ferrichrome-iron receptor protein</fullName>
    </submittedName>
</protein>
<keyword evidence="8" id="KW-0406">Ion transport</keyword>
<evidence type="ECO:0000256" key="7">
    <source>
        <dbReference type="ARBA" id="ARBA00023004"/>
    </source>
</evidence>
<comment type="caution">
    <text evidence="13">The sequence shown here is derived from an EMBL/GenBank/DDBJ whole genome shotgun (WGS) entry which is preliminary data.</text>
</comment>
<keyword evidence="9" id="KW-0798">TonB box</keyword>
<evidence type="ECO:0000256" key="9">
    <source>
        <dbReference type="ARBA" id="ARBA00023077"/>
    </source>
</evidence>
<evidence type="ECO:0000259" key="12">
    <source>
        <dbReference type="Pfam" id="PF00593"/>
    </source>
</evidence>
<name>U2G3G8_9GAMM</name>
<gene>
    <name evidence="13" type="ORF">SSPSH_000010</name>
</gene>
<dbReference type="PANTHER" id="PTHR32552">
    <property type="entry name" value="FERRICHROME IRON RECEPTOR-RELATED"/>
    <property type="match status" value="1"/>
</dbReference>
<keyword evidence="11" id="KW-0998">Cell outer membrane</keyword>
<reference evidence="13 14" key="1">
    <citation type="journal article" date="2011" name="J. Bacteriol.">
        <title>Genome sequence of Salinisphaera shabanensis, a gammaproteobacterium from the harsh, variable environment of the brine-seawater interface of the Shaban Deep in the Red Sea.</title>
        <authorList>
            <person name="Antunes A."/>
            <person name="Alam I."/>
            <person name="Bajic V.B."/>
            <person name="Stingl U."/>
        </authorList>
    </citation>
    <scope>NUCLEOTIDE SEQUENCE [LARGE SCALE GENOMIC DNA]</scope>
    <source>
        <strain evidence="13 14">E1L3A</strain>
    </source>
</reference>
<evidence type="ECO:0000256" key="2">
    <source>
        <dbReference type="ARBA" id="ARBA00022448"/>
    </source>
</evidence>
<evidence type="ECO:0000256" key="10">
    <source>
        <dbReference type="ARBA" id="ARBA00023136"/>
    </source>
</evidence>
<dbReference type="STRING" id="1033802.SSPSH_000010"/>
<dbReference type="PANTHER" id="PTHR32552:SF68">
    <property type="entry name" value="FERRICHROME OUTER MEMBRANE TRANSPORTER_PHAGE RECEPTOR"/>
    <property type="match status" value="1"/>
</dbReference>
<sequence>MVDRDYFGTDSEAQELIGNAILQYDMSFDHIDSSTLAGVEYRDASSDDSSFYGDAAPIDIANPDYSGAPSSLNVYMGNDQDYETKSVFLTQNLSFYDRFVVTAGVRNDSLDLSSTDITGVTESDDFSETSVRGALTYIVNDEISTYISQVESVAPPSIGVKPERGEQYTRRPA</sequence>
<keyword evidence="6" id="KW-0732">Signal</keyword>
<dbReference type="GO" id="GO:0009279">
    <property type="term" value="C:cell outer membrane"/>
    <property type="evidence" value="ECO:0007669"/>
    <property type="project" value="UniProtKB-SubCell"/>
</dbReference>
<keyword evidence="14" id="KW-1185">Reference proteome</keyword>
<evidence type="ECO:0000313" key="13">
    <source>
        <dbReference type="EMBL" id="ERJ20673.1"/>
    </source>
</evidence>
<keyword evidence="10" id="KW-0472">Membrane</keyword>
<evidence type="ECO:0000256" key="6">
    <source>
        <dbReference type="ARBA" id="ARBA00022729"/>
    </source>
</evidence>
<dbReference type="GO" id="GO:0015344">
    <property type="term" value="F:siderophore uptake transmembrane transporter activity"/>
    <property type="evidence" value="ECO:0007669"/>
    <property type="project" value="TreeGrafter"/>
</dbReference>
<evidence type="ECO:0000256" key="11">
    <source>
        <dbReference type="ARBA" id="ARBA00023237"/>
    </source>
</evidence>
<dbReference type="eggNOG" id="COG4774">
    <property type="taxonomic scope" value="Bacteria"/>
</dbReference>
<dbReference type="SUPFAM" id="SSF56935">
    <property type="entry name" value="Porins"/>
    <property type="match status" value="1"/>
</dbReference>
<dbReference type="InterPro" id="IPR000531">
    <property type="entry name" value="Beta-barrel_TonB"/>
</dbReference>
<evidence type="ECO:0000256" key="3">
    <source>
        <dbReference type="ARBA" id="ARBA00022452"/>
    </source>
</evidence>
<evidence type="ECO:0000256" key="1">
    <source>
        <dbReference type="ARBA" id="ARBA00004571"/>
    </source>
</evidence>
<keyword evidence="2" id="KW-0813">Transport</keyword>
<proteinExistence type="predicted"/>
<evidence type="ECO:0000256" key="8">
    <source>
        <dbReference type="ARBA" id="ARBA00023065"/>
    </source>
</evidence>
<evidence type="ECO:0000313" key="14">
    <source>
        <dbReference type="Proteomes" id="UP000006242"/>
    </source>
</evidence>
<dbReference type="EMBL" id="AFNV02000001">
    <property type="protein sequence ID" value="ERJ20673.1"/>
    <property type="molecule type" value="Genomic_DNA"/>
</dbReference>
<keyword evidence="7" id="KW-0408">Iron</keyword>
<keyword evidence="3" id="KW-1134">Transmembrane beta strand</keyword>
<dbReference type="InterPro" id="IPR036942">
    <property type="entry name" value="Beta-barrel_TonB_sf"/>
</dbReference>
<reference evidence="13 14" key="2">
    <citation type="journal article" date="2013" name="PLoS ONE">
        <title>INDIGO - INtegrated Data Warehouse of MIcrobial GenOmes with Examples from the Red Sea Extremophiles.</title>
        <authorList>
            <person name="Alam I."/>
            <person name="Antunes A."/>
            <person name="Kamau A.A."/>
            <person name="Ba Alawi W."/>
            <person name="Kalkatawi M."/>
            <person name="Stingl U."/>
            <person name="Bajic V.B."/>
        </authorList>
    </citation>
    <scope>NUCLEOTIDE SEQUENCE [LARGE SCALE GENOMIC DNA]</scope>
    <source>
        <strain evidence="13 14">E1L3A</strain>
    </source>
</reference>
<keyword evidence="4" id="KW-0410">Iron transport</keyword>
<dbReference type="AlphaFoldDB" id="U2G3G8"/>